<organism evidence="1 2">
    <name type="scientific">Rubroshorea leprosula</name>
    <dbReference type="NCBI Taxonomy" id="152421"/>
    <lineage>
        <taxon>Eukaryota</taxon>
        <taxon>Viridiplantae</taxon>
        <taxon>Streptophyta</taxon>
        <taxon>Embryophyta</taxon>
        <taxon>Tracheophyta</taxon>
        <taxon>Spermatophyta</taxon>
        <taxon>Magnoliopsida</taxon>
        <taxon>eudicotyledons</taxon>
        <taxon>Gunneridae</taxon>
        <taxon>Pentapetalae</taxon>
        <taxon>rosids</taxon>
        <taxon>malvids</taxon>
        <taxon>Malvales</taxon>
        <taxon>Dipterocarpaceae</taxon>
        <taxon>Rubroshorea</taxon>
    </lineage>
</organism>
<dbReference type="EMBL" id="BPVZ01000062">
    <property type="protein sequence ID" value="GKV23378.1"/>
    <property type="molecule type" value="Genomic_DNA"/>
</dbReference>
<proteinExistence type="predicted"/>
<dbReference type="Proteomes" id="UP001054252">
    <property type="component" value="Unassembled WGS sequence"/>
</dbReference>
<gene>
    <name evidence="1" type="ORF">SLEP1_g33113</name>
</gene>
<reference evidence="1 2" key="1">
    <citation type="journal article" date="2021" name="Commun. Biol.">
        <title>The genome of Shorea leprosula (Dipterocarpaceae) highlights the ecological relevance of drought in aseasonal tropical rainforests.</title>
        <authorList>
            <person name="Ng K.K.S."/>
            <person name="Kobayashi M.J."/>
            <person name="Fawcett J.A."/>
            <person name="Hatakeyama M."/>
            <person name="Paape T."/>
            <person name="Ng C.H."/>
            <person name="Ang C.C."/>
            <person name="Tnah L.H."/>
            <person name="Lee C.T."/>
            <person name="Nishiyama T."/>
            <person name="Sese J."/>
            <person name="O'Brien M.J."/>
            <person name="Copetti D."/>
            <person name="Mohd Noor M.I."/>
            <person name="Ong R.C."/>
            <person name="Putra M."/>
            <person name="Sireger I.Z."/>
            <person name="Indrioko S."/>
            <person name="Kosugi Y."/>
            <person name="Izuno A."/>
            <person name="Isagi Y."/>
            <person name="Lee S.L."/>
            <person name="Shimizu K.K."/>
        </authorList>
    </citation>
    <scope>NUCLEOTIDE SEQUENCE [LARGE SCALE GENOMIC DNA]</scope>
    <source>
        <strain evidence="1">214</strain>
    </source>
</reference>
<protein>
    <submittedName>
        <fullName evidence="1">Uncharacterized protein</fullName>
    </submittedName>
</protein>
<evidence type="ECO:0000313" key="2">
    <source>
        <dbReference type="Proteomes" id="UP001054252"/>
    </source>
</evidence>
<comment type="caution">
    <text evidence="1">The sequence shown here is derived from an EMBL/GenBank/DDBJ whole genome shotgun (WGS) entry which is preliminary data.</text>
</comment>
<keyword evidence="2" id="KW-1185">Reference proteome</keyword>
<dbReference type="AlphaFoldDB" id="A0AAV5KFL5"/>
<name>A0AAV5KFL5_9ROSI</name>
<accession>A0AAV5KFL5</accession>
<evidence type="ECO:0000313" key="1">
    <source>
        <dbReference type="EMBL" id="GKV23378.1"/>
    </source>
</evidence>
<sequence length="163" mass="17968">MEKMNNELATHISECCIANTYMNYPQVMPRDVDLKNQLLDYVKIKGLVDLGALVTPEQLAVFGSAHKGSSSSSRPHSEQRVEAVPLGFRRCVHEDSYAKNDVTLIRWRTSSSSQPIQPAVVRLSNAPPASACDIVEALPMSASASGPRIAWSYLQVEQIPLWS</sequence>